<reference evidence="2 3" key="1">
    <citation type="submission" date="2017-05" db="EMBL/GenBank/DDBJ databases">
        <title>Complete and WGS of Bordetella genogroups.</title>
        <authorList>
            <person name="Spilker T."/>
            <person name="LiPuma J."/>
        </authorList>
    </citation>
    <scope>NUCLEOTIDE SEQUENCE [LARGE SCALE GENOMIC DNA]</scope>
    <source>
        <strain evidence="2 3">AU17164</strain>
    </source>
</reference>
<gene>
    <name evidence="2" type="ORF">CAL13_01885</name>
</gene>
<dbReference type="InterPro" id="IPR008962">
    <property type="entry name" value="PapD-like_sf"/>
</dbReference>
<evidence type="ECO:0000313" key="2">
    <source>
        <dbReference type="EMBL" id="ARP85105.1"/>
    </source>
</evidence>
<dbReference type="Proteomes" id="UP000194139">
    <property type="component" value="Chromosome"/>
</dbReference>
<dbReference type="AlphaFoldDB" id="A0A1W6YVH8"/>
<dbReference type="Gene3D" id="2.60.40.10">
    <property type="entry name" value="Immunoglobulins"/>
    <property type="match status" value="1"/>
</dbReference>
<evidence type="ECO:0000256" key="1">
    <source>
        <dbReference type="SAM" id="SignalP"/>
    </source>
</evidence>
<protein>
    <submittedName>
        <fullName evidence="2">Pilus assembly protein</fullName>
    </submittedName>
</protein>
<feature type="chain" id="PRO_5012439064" evidence="1">
    <location>
        <begin position="21"/>
        <end position="247"/>
    </location>
</feature>
<sequence length="247" mass="27214">MGKRALLTAMLGMLSLPVYSAPEISIGTLYDYLEPGKSSMLKRVRNNGDVTAFVKVSVSEVIYDSDGKPSERPTDVATFSKKGGEGMVASPTRLIVPAGGTQAARLLYRGSRERERYYRVRFVPVLPEKQDEFAVSEEEREQYNEAMSAGVNVLAGYGTFVIVRPAKERYDTKLIDGGDTYTVANNGNATVVLDAFFNCAADAKNCESPTVHHVLPGKKMVVAKTAGRTYRFELIEGKHKREVRFGK</sequence>
<organism evidence="2 3">
    <name type="scientific">Bordetella genomosp. 9</name>
    <dbReference type="NCBI Taxonomy" id="1416803"/>
    <lineage>
        <taxon>Bacteria</taxon>
        <taxon>Pseudomonadati</taxon>
        <taxon>Pseudomonadota</taxon>
        <taxon>Betaproteobacteria</taxon>
        <taxon>Burkholderiales</taxon>
        <taxon>Alcaligenaceae</taxon>
        <taxon>Bordetella</taxon>
    </lineage>
</organism>
<dbReference type="SUPFAM" id="SSF49354">
    <property type="entry name" value="PapD-like"/>
    <property type="match status" value="1"/>
</dbReference>
<keyword evidence="1" id="KW-0732">Signal</keyword>
<keyword evidence="3" id="KW-1185">Reference proteome</keyword>
<accession>A0A1W6YVH8</accession>
<feature type="signal peptide" evidence="1">
    <location>
        <begin position="1"/>
        <end position="20"/>
    </location>
</feature>
<dbReference type="InterPro" id="IPR013783">
    <property type="entry name" value="Ig-like_fold"/>
</dbReference>
<dbReference type="EMBL" id="CP021109">
    <property type="protein sequence ID" value="ARP85105.1"/>
    <property type="molecule type" value="Genomic_DNA"/>
</dbReference>
<name>A0A1W6YVH8_9BORD</name>
<evidence type="ECO:0000313" key="3">
    <source>
        <dbReference type="Proteomes" id="UP000194139"/>
    </source>
</evidence>
<proteinExistence type="predicted"/>